<dbReference type="InterPro" id="IPR036388">
    <property type="entry name" value="WH-like_DNA-bd_sf"/>
</dbReference>
<sequence>MTGTTKGSTPSDVSHYQMMWRDLGLRPLKARSIIASALLGSDPAGLTSRQVVRFCGLFGVPDTTARVTLSRMMAGGELEMSDGRYTLAGRLAGRRIRQSMSRAPETLPWDGTFELEMVRLDRRNAADRVALRSAMHNLRLGEYREGLWMRPRNLDPERLGDDRAIVGRQCDTLVASGSQDPTDLVGRLWDLRAWQRLAESLRTSMARTQTDLDAHEAKALAPGFMVAAAVIHHFADDPLLPDELTPARWPAQVLREEWERFDASWQRLLREWLD</sequence>
<gene>
    <name evidence="1" type="ORF">NBG84_36630</name>
</gene>
<dbReference type="RefSeq" id="WP_250924026.1">
    <property type="nucleotide sequence ID" value="NZ_JAMQAW010000083.1"/>
</dbReference>
<keyword evidence="2" id="KW-1185">Reference proteome</keyword>
<organism evidence="1 2">
    <name type="scientific">Streptomyces albipurpureus</name>
    <dbReference type="NCBI Taxonomy" id="2897419"/>
    <lineage>
        <taxon>Bacteria</taxon>
        <taxon>Bacillati</taxon>
        <taxon>Actinomycetota</taxon>
        <taxon>Actinomycetes</taxon>
        <taxon>Kitasatosporales</taxon>
        <taxon>Streptomycetaceae</taxon>
        <taxon>Streptomyces</taxon>
    </lineage>
</organism>
<dbReference type="Proteomes" id="UP001431429">
    <property type="component" value="Unassembled WGS sequence"/>
</dbReference>
<name>A0ABT0UZ30_9ACTN</name>
<dbReference type="Gene3D" id="1.20.58.1460">
    <property type="match status" value="1"/>
</dbReference>
<reference evidence="1" key="1">
    <citation type="submission" date="2022-06" db="EMBL/GenBank/DDBJ databases">
        <title>Genome public.</title>
        <authorList>
            <person name="Sun Q."/>
        </authorList>
    </citation>
    <scope>NUCLEOTIDE SEQUENCE</scope>
    <source>
        <strain evidence="1">CWNU-1</strain>
    </source>
</reference>
<evidence type="ECO:0000313" key="2">
    <source>
        <dbReference type="Proteomes" id="UP001431429"/>
    </source>
</evidence>
<dbReference type="PANTHER" id="PTHR30319">
    <property type="entry name" value="PHENYLACETIC ACID REGULATOR-RELATED TRANSCRIPTIONAL REPRESSOR"/>
    <property type="match status" value="1"/>
</dbReference>
<evidence type="ECO:0000313" key="1">
    <source>
        <dbReference type="EMBL" id="MCM2393736.1"/>
    </source>
</evidence>
<dbReference type="PANTHER" id="PTHR30319:SF1">
    <property type="entry name" value="TRANSCRIPTIONAL REPRESSOR PAAX"/>
    <property type="match status" value="1"/>
</dbReference>
<dbReference type="Gene3D" id="3.30.70.2650">
    <property type="match status" value="1"/>
</dbReference>
<dbReference type="Gene3D" id="1.10.10.10">
    <property type="entry name" value="Winged helix-like DNA-binding domain superfamily/Winged helix DNA-binding domain"/>
    <property type="match status" value="1"/>
</dbReference>
<comment type="caution">
    <text evidence="1">The sequence shown here is derived from an EMBL/GenBank/DDBJ whole genome shotgun (WGS) entry which is preliminary data.</text>
</comment>
<dbReference type="EMBL" id="JAMQAW010000083">
    <property type="protein sequence ID" value="MCM2393736.1"/>
    <property type="molecule type" value="Genomic_DNA"/>
</dbReference>
<protein>
    <submittedName>
        <fullName evidence="1">PaaX domain-containing protein, C- domain protein</fullName>
    </submittedName>
</protein>
<accession>A0ABT0UZ30</accession>
<proteinExistence type="predicted"/>